<keyword evidence="1" id="KW-1133">Transmembrane helix</keyword>
<protein>
    <submittedName>
        <fullName evidence="2">Uncharacterized protein</fullName>
    </submittedName>
</protein>
<gene>
    <name evidence="2" type="ORF">MFFC18_21510</name>
</gene>
<keyword evidence="3" id="KW-1185">Reference proteome</keyword>
<evidence type="ECO:0000313" key="2">
    <source>
        <dbReference type="EMBL" id="QEG22275.1"/>
    </source>
</evidence>
<feature type="transmembrane region" description="Helical" evidence="1">
    <location>
        <begin position="86"/>
        <end position="107"/>
    </location>
</feature>
<feature type="transmembrane region" description="Helical" evidence="1">
    <location>
        <begin position="57"/>
        <end position="79"/>
    </location>
</feature>
<proteinExistence type="predicted"/>
<organism evidence="2 3">
    <name type="scientific">Mariniblastus fucicola</name>
    <dbReference type="NCBI Taxonomy" id="980251"/>
    <lineage>
        <taxon>Bacteria</taxon>
        <taxon>Pseudomonadati</taxon>
        <taxon>Planctomycetota</taxon>
        <taxon>Planctomycetia</taxon>
        <taxon>Pirellulales</taxon>
        <taxon>Pirellulaceae</taxon>
        <taxon>Mariniblastus</taxon>
    </lineage>
</organism>
<reference evidence="2 3" key="1">
    <citation type="submission" date="2019-08" db="EMBL/GenBank/DDBJ databases">
        <title>Deep-cultivation of Planctomycetes and their phenomic and genomic characterization uncovers novel biology.</title>
        <authorList>
            <person name="Wiegand S."/>
            <person name="Jogler M."/>
            <person name="Boedeker C."/>
            <person name="Pinto D."/>
            <person name="Vollmers J."/>
            <person name="Rivas-Marin E."/>
            <person name="Kohn T."/>
            <person name="Peeters S.H."/>
            <person name="Heuer A."/>
            <person name="Rast P."/>
            <person name="Oberbeckmann S."/>
            <person name="Bunk B."/>
            <person name="Jeske O."/>
            <person name="Meyerdierks A."/>
            <person name="Storesund J.E."/>
            <person name="Kallscheuer N."/>
            <person name="Luecker S."/>
            <person name="Lage O.M."/>
            <person name="Pohl T."/>
            <person name="Merkel B.J."/>
            <person name="Hornburger P."/>
            <person name="Mueller R.-W."/>
            <person name="Bruemmer F."/>
            <person name="Labrenz M."/>
            <person name="Spormann A.M."/>
            <person name="Op den Camp H."/>
            <person name="Overmann J."/>
            <person name="Amann R."/>
            <person name="Jetten M.S.M."/>
            <person name="Mascher T."/>
            <person name="Medema M.H."/>
            <person name="Devos D.P."/>
            <person name="Kaster A.-K."/>
            <person name="Ovreas L."/>
            <person name="Rohde M."/>
            <person name="Galperin M.Y."/>
            <person name="Jogler C."/>
        </authorList>
    </citation>
    <scope>NUCLEOTIDE SEQUENCE [LARGE SCALE GENOMIC DNA]</scope>
    <source>
        <strain evidence="2 3">FC18</strain>
    </source>
</reference>
<keyword evidence="1" id="KW-0472">Membrane</keyword>
<name>A0A5B9PAM2_9BACT</name>
<dbReference type="KEGG" id="mff:MFFC18_21510"/>
<dbReference type="AlphaFoldDB" id="A0A5B9PAM2"/>
<accession>A0A5B9PAM2</accession>
<feature type="transmembrane region" description="Helical" evidence="1">
    <location>
        <begin position="139"/>
        <end position="159"/>
    </location>
</feature>
<evidence type="ECO:0000313" key="3">
    <source>
        <dbReference type="Proteomes" id="UP000322214"/>
    </source>
</evidence>
<dbReference type="Proteomes" id="UP000322214">
    <property type="component" value="Chromosome"/>
</dbReference>
<dbReference type="EMBL" id="CP042912">
    <property type="protein sequence ID" value="QEG22275.1"/>
    <property type="molecule type" value="Genomic_DNA"/>
</dbReference>
<sequence length="173" mass="19389">MLQNATKLLAILIIIAVLSALVSVQFERRPLGLYSDFGWPFVSVETGPKMRTTNSGFWIANATVCTILGCSAVVALLGLTRASCEYQFSIATCLRIIFSVAVSIWLWQSRLNIFLEISHLMGHRTNLMINWRDSNPPPVYIAAIWLSLLSMVYCSTLVVEKCFAAANRWITKR</sequence>
<evidence type="ECO:0000256" key="1">
    <source>
        <dbReference type="SAM" id="Phobius"/>
    </source>
</evidence>
<keyword evidence="1" id="KW-0812">Transmembrane</keyword>